<feature type="transmembrane region" description="Helical" evidence="1">
    <location>
        <begin position="12"/>
        <end position="33"/>
    </location>
</feature>
<dbReference type="RefSeq" id="WP_076738820.1">
    <property type="nucleotide sequence ID" value="NZ_CP098483.1"/>
</dbReference>
<organism evidence="2 3">
    <name type="scientific">Stenotrophomonas maltophilia</name>
    <name type="common">Pseudomonas maltophilia</name>
    <name type="synonym">Xanthomonas maltophilia</name>
    <dbReference type="NCBI Taxonomy" id="40324"/>
    <lineage>
        <taxon>Bacteria</taxon>
        <taxon>Pseudomonadati</taxon>
        <taxon>Pseudomonadota</taxon>
        <taxon>Gammaproteobacteria</taxon>
        <taxon>Lysobacterales</taxon>
        <taxon>Lysobacteraceae</taxon>
        <taxon>Stenotrophomonas</taxon>
        <taxon>Stenotrophomonas maltophilia group</taxon>
    </lineage>
</organism>
<reference evidence="2 3" key="1">
    <citation type="submission" date="2015-03" db="EMBL/GenBank/DDBJ databases">
        <title>Draft genome of Stenotrophomonas maltophila isolated from urine specimen.</title>
        <authorList>
            <person name="Murugan N."/>
            <person name="Malathi J."/>
            <person name="Umashankar V."/>
            <person name="Madhavan H."/>
        </authorList>
    </citation>
    <scope>NUCLEOTIDE SEQUENCE [LARGE SCALE GENOMIC DNA]</scope>
    <source>
        <strain evidence="2 3">JMNMN1</strain>
    </source>
</reference>
<keyword evidence="1" id="KW-1133">Transmembrane helix</keyword>
<keyword evidence="1" id="KW-0812">Transmembrane</keyword>
<gene>
    <name evidence="2" type="ORF">VM57_02535</name>
</gene>
<accession>A0A0F5ZPV3</accession>
<dbReference type="EMBL" id="JZRZ01000005">
    <property type="protein sequence ID" value="KKD57669.1"/>
    <property type="molecule type" value="Genomic_DNA"/>
</dbReference>
<evidence type="ECO:0000313" key="3">
    <source>
        <dbReference type="Proteomes" id="UP000243478"/>
    </source>
</evidence>
<feature type="transmembrane region" description="Helical" evidence="1">
    <location>
        <begin position="115"/>
        <end position="135"/>
    </location>
</feature>
<dbReference type="Proteomes" id="UP000243478">
    <property type="component" value="Unassembled WGS sequence"/>
</dbReference>
<evidence type="ECO:0000256" key="1">
    <source>
        <dbReference type="SAM" id="Phobius"/>
    </source>
</evidence>
<protein>
    <submittedName>
        <fullName evidence="2">Membrane protein</fullName>
    </submittedName>
</protein>
<dbReference type="AlphaFoldDB" id="A0A0F5ZPV3"/>
<feature type="transmembrane region" description="Helical" evidence="1">
    <location>
        <begin position="85"/>
        <end position="109"/>
    </location>
</feature>
<dbReference type="PATRIC" id="fig|40324.63.peg.973"/>
<proteinExistence type="predicted"/>
<feature type="transmembrane region" description="Helical" evidence="1">
    <location>
        <begin position="53"/>
        <end position="73"/>
    </location>
</feature>
<name>A0A0F5ZPV3_STEMA</name>
<comment type="caution">
    <text evidence="2">The sequence shown here is derived from an EMBL/GenBank/DDBJ whole genome shotgun (WGS) entry which is preliminary data.</text>
</comment>
<keyword evidence="1" id="KW-0472">Membrane</keyword>
<evidence type="ECO:0000313" key="2">
    <source>
        <dbReference type="EMBL" id="KKD57669.1"/>
    </source>
</evidence>
<sequence length="139" mass="14882">MDERRLKYLYTALAVLFGLPSLVMGGAAATMLLLMGLGQFGHGTLASVTVMPLWGLAGIAGCLAWLWLSAGFLMQGRAGLHVHRLWWWMLLAGGLAALPPLGLALWWGIAVHAEGIGLLLLGPSMLVPAAMLLWIKRRG</sequence>